<dbReference type="SUPFAM" id="SSF55073">
    <property type="entry name" value="Nucleotide cyclase"/>
    <property type="match status" value="1"/>
</dbReference>
<dbReference type="AlphaFoldDB" id="A0A2J7ZG20"/>
<evidence type="ECO:0000313" key="3">
    <source>
        <dbReference type="EMBL" id="PNG99169.1"/>
    </source>
</evidence>
<dbReference type="Pfam" id="PF00211">
    <property type="entry name" value="Guanylate_cyc"/>
    <property type="match status" value="1"/>
</dbReference>
<sequence>QGYKESWVTHVEGVPSMGPRLQCVRIVTPWYVERPWAVVLIVLGGLLIAAWVTYLSCYRRGKRAAILQNYYNLRKRVKGEPLGGQVSIVVTDIEGYSDLMKQSPELMTRALTLHNTIIRKARWANFGYTVEQEGDSYSLVFYEALDAVIFCLQ</sequence>
<dbReference type="InterPro" id="IPR001054">
    <property type="entry name" value="A/G_cyclase"/>
</dbReference>
<dbReference type="EMBL" id="PGGS01003835">
    <property type="protein sequence ID" value="PNG99169.1"/>
    <property type="molecule type" value="Genomic_DNA"/>
</dbReference>
<comment type="caution">
    <text evidence="3">The sequence shown here is derived from an EMBL/GenBank/DDBJ whole genome shotgun (WGS) entry which is preliminary data.</text>
</comment>
<dbReference type="PANTHER" id="PTHR43081:SF1">
    <property type="entry name" value="ADENYLATE CYCLASE, TERMINAL-DIFFERENTIATION SPECIFIC"/>
    <property type="match status" value="1"/>
</dbReference>
<gene>
    <name evidence="3" type="ORF">TSOC_015058</name>
</gene>
<dbReference type="InterPro" id="IPR029787">
    <property type="entry name" value="Nucleotide_cyclase"/>
</dbReference>
<keyword evidence="1" id="KW-1133">Transmembrane helix</keyword>
<feature type="transmembrane region" description="Helical" evidence="1">
    <location>
        <begin position="36"/>
        <end position="57"/>
    </location>
</feature>
<dbReference type="GO" id="GO:0035556">
    <property type="term" value="P:intracellular signal transduction"/>
    <property type="evidence" value="ECO:0007669"/>
    <property type="project" value="InterPro"/>
</dbReference>
<dbReference type="Gene3D" id="3.30.70.1230">
    <property type="entry name" value="Nucleotide cyclase"/>
    <property type="match status" value="1"/>
</dbReference>
<evidence type="ECO:0000256" key="1">
    <source>
        <dbReference type="SAM" id="Phobius"/>
    </source>
</evidence>
<feature type="non-terminal residue" evidence="3">
    <location>
        <position position="1"/>
    </location>
</feature>
<evidence type="ECO:0000313" key="4">
    <source>
        <dbReference type="Proteomes" id="UP000236333"/>
    </source>
</evidence>
<proteinExistence type="predicted"/>
<feature type="domain" description="Guanylate cyclase" evidence="2">
    <location>
        <begin position="84"/>
        <end position="141"/>
    </location>
</feature>
<dbReference type="InterPro" id="IPR050697">
    <property type="entry name" value="Adenylyl/Guanylyl_Cyclase_3/4"/>
</dbReference>
<dbReference type="OrthoDB" id="540181at2759"/>
<feature type="non-terminal residue" evidence="3">
    <location>
        <position position="153"/>
    </location>
</feature>
<dbReference type="GO" id="GO:0009190">
    <property type="term" value="P:cyclic nucleotide biosynthetic process"/>
    <property type="evidence" value="ECO:0007669"/>
    <property type="project" value="InterPro"/>
</dbReference>
<accession>A0A2J7ZG20</accession>
<dbReference type="Proteomes" id="UP000236333">
    <property type="component" value="Unassembled WGS sequence"/>
</dbReference>
<reference evidence="3 4" key="1">
    <citation type="journal article" date="2017" name="Mol. Biol. Evol.">
        <title>The 4-celled Tetrabaena socialis nuclear genome reveals the essential components for genetic control of cell number at the origin of multicellularity in the volvocine lineage.</title>
        <authorList>
            <person name="Featherston J."/>
            <person name="Arakaki Y."/>
            <person name="Hanschen E.R."/>
            <person name="Ferris P.J."/>
            <person name="Michod R.E."/>
            <person name="Olson B.J.S.C."/>
            <person name="Nozaki H."/>
            <person name="Durand P.M."/>
        </authorList>
    </citation>
    <scope>NUCLEOTIDE SEQUENCE [LARGE SCALE GENOMIC DNA]</scope>
    <source>
        <strain evidence="3 4">NIES-571</strain>
    </source>
</reference>
<keyword evidence="1" id="KW-0812">Transmembrane</keyword>
<organism evidence="3 4">
    <name type="scientific">Tetrabaena socialis</name>
    <dbReference type="NCBI Taxonomy" id="47790"/>
    <lineage>
        <taxon>Eukaryota</taxon>
        <taxon>Viridiplantae</taxon>
        <taxon>Chlorophyta</taxon>
        <taxon>core chlorophytes</taxon>
        <taxon>Chlorophyceae</taxon>
        <taxon>CS clade</taxon>
        <taxon>Chlamydomonadales</taxon>
        <taxon>Tetrabaenaceae</taxon>
        <taxon>Tetrabaena</taxon>
    </lineage>
</organism>
<protein>
    <submittedName>
        <fullName evidence="3">Adenylate cyclase</fullName>
    </submittedName>
</protein>
<keyword evidence="1" id="KW-0472">Membrane</keyword>
<dbReference type="PANTHER" id="PTHR43081">
    <property type="entry name" value="ADENYLATE CYCLASE, TERMINAL-DIFFERENTIATION SPECIFIC-RELATED"/>
    <property type="match status" value="1"/>
</dbReference>
<evidence type="ECO:0000259" key="2">
    <source>
        <dbReference type="Pfam" id="PF00211"/>
    </source>
</evidence>
<name>A0A2J7ZG20_9CHLO</name>
<keyword evidence="4" id="KW-1185">Reference proteome</keyword>